<dbReference type="EMBL" id="LGST01000049">
    <property type="protein sequence ID" value="KND96827.1"/>
    <property type="molecule type" value="Genomic_DNA"/>
</dbReference>
<dbReference type="InterPro" id="IPR012677">
    <property type="entry name" value="Nucleotide-bd_a/b_plait_sf"/>
</dbReference>
<dbReference type="VEuPathDB" id="FungiDB:CJI96_0004358"/>
<organism evidence="6 7">
    <name type="scientific">Candidozyma auris</name>
    <name type="common">Yeast</name>
    <name type="synonym">Candida auris</name>
    <dbReference type="NCBI Taxonomy" id="498019"/>
    <lineage>
        <taxon>Eukaryota</taxon>
        <taxon>Fungi</taxon>
        <taxon>Dikarya</taxon>
        <taxon>Ascomycota</taxon>
        <taxon>Saccharomycotina</taxon>
        <taxon>Pichiomycetes</taxon>
        <taxon>Metschnikowiaceae</taxon>
        <taxon>Candidozyma</taxon>
    </lineage>
</organism>
<gene>
    <name evidence="6" type="ORF">QG37_06805</name>
</gene>
<reference evidence="7" key="1">
    <citation type="journal article" date="2015" name="BMC Genomics">
        <title>Draft genome of a commonly misdiagnosed multidrug resistant pathogen Candida auris.</title>
        <authorList>
            <person name="Chatterjee S."/>
            <person name="Alampalli S.V."/>
            <person name="Nageshan R.K."/>
            <person name="Chettiar S.T."/>
            <person name="Joshi S."/>
            <person name="Tatu U.S."/>
        </authorList>
    </citation>
    <scope>NUCLEOTIDE SEQUENCE [LARGE SCALE GENOMIC DNA]</scope>
    <source>
        <strain evidence="7">6684</strain>
    </source>
</reference>
<dbReference type="Proteomes" id="UP000037122">
    <property type="component" value="Unassembled WGS sequence"/>
</dbReference>
<evidence type="ECO:0000256" key="4">
    <source>
        <dbReference type="SAM" id="MobiDB-lite"/>
    </source>
</evidence>
<dbReference type="PROSITE" id="PS50102">
    <property type="entry name" value="RRM"/>
    <property type="match status" value="2"/>
</dbReference>
<keyword evidence="1" id="KW-0677">Repeat</keyword>
<evidence type="ECO:0000256" key="1">
    <source>
        <dbReference type="ARBA" id="ARBA00022737"/>
    </source>
</evidence>
<sequence>MPAERLFIAHNTQNSNQEESKMHKALLYAPISSFRTLIATLLKSNLPPLSEPCTWPTSPLLTTPFFQMHTLYVNHINEKIARNKLARVLRRLFGRYGNVVQVTCHTNLKMKGQAFVTFQDAHSSEKAMAKLQNYPLFKQPITIAPAKSESDEILLQMGKKDLVEERKREKERRNKEREEAVEKTKTTSKASSAKLTKSQVKYWKSLPPHSVLLIQNLQDEHLPMLETMFSNFTSFETVRAIPSRKLAFINFENEDGATACLEKFDTSKLGPDVLLTYAKR</sequence>
<dbReference type="VEuPathDB" id="FungiDB:CJJ07_000666"/>
<feature type="domain" description="RRM" evidence="5">
    <location>
        <begin position="210"/>
        <end position="280"/>
    </location>
</feature>
<dbReference type="SMART" id="SM00360">
    <property type="entry name" value="RRM"/>
    <property type="match status" value="2"/>
</dbReference>
<keyword evidence="2 3" id="KW-0694">RNA-binding</keyword>
<dbReference type="GO" id="GO:0003723">
    <property type="term" value="F:RNA binding"/>
    <property type="evidence" value="ECO:0007669"/>
    <property type="project" value="UniProtKB-UniRule"/>
</dbReference>
<evidence type="ECO:0000313" key="7">
    <source>
        <dbReference type="Proteomes" id="UP000037122"/>
    </source>
</evidence>
<proteinExistence type="predicted"/>
<feature type="region of interest" description="Disordered" evidence="4">
    <location>
        <begin position="165"/>
        <end position="190"/>
    </location>
</feature>
<dbReference type="InterPro" id="IPR000504">
    <property type="entry name" value="RRM_dom"/>
</dbReference>
<dbReference type="VEuPathDB" id="FungiDB:QG37_06805"/>
<dbReference type="InterPro" id="IPR035979">
    <property type="entry name" value="RBD_domain_sf"/>
</dbReference>
<dbReference type="VEuPathDB" id="FungiDB:CJI97_004656"/>
<evidence type="ECO:0000313" key="6">
    <source>
        <dbReference type="EMBL" id="KND96827.1"/>
    </source>
</evidence>
<evidence type="ECO:0000259" key="5">
    <source>
        <dbReference type="PROSITE" id="PS50102"/>
    </source>
</evidence>
<dbReference type="Pfam" id="PF00076">
    <property type="entry name" value="RRM_1"/>
    <property type="match status" value="2"/>
</dbReference>
<evidence type="ECO:0000256" key="2">
    <source>
        <dbReference type="ARBA" id="ARBA00022884"/>
    </source>
</evidence>
<dbReference type="Gene3D" id="3.30.70.330">
    <property type="match status" value="2"/>
</dbReference>
<comment type="caution">
    <text evidence="6">The sequence shown here is derived from an EMBL/GenBank/DDBJ whole genome shotgun (WGS) entry which is preliminary data.</text>
</comment>
<evidence type="ECO:0000256" key="3">
    <source>
        <dbReference type="PROSITE-ProRule" id="PRU00176"/>
    </source>
</evidence>
<dbReference type="VEuPathDB" id="FungiDB:B9J08_004796"/>
<dbReference type="SUPFAM" id="SSF54928">
    <property type="entry name" value="RNA-binding domain, RBD"/>
    <property type="match status" value="2"/>
</dbReference>
<feature type="compositionally biased region" description="Basic and acidic residues" evidence="4">
    <location>
        <begin position="165"/>
        <end position="185"/>
    </location>
</feature>
<dbReference type="PANTHER" id="PTHR24012">
    <property type="entry name" value="RNA BINDING PROTEIN"/>
    <property type="match status" value="1"/>
</dbReference>
<dbReference type="AlphaFoldDB" id="A0A0L0NRN6"/>
<feature type="domain" description="RRM" evidence="5">
    <location>
        <begin position="69"/>
        <end position="148"/>
    </location>
</feature>
<name>A0A0L0NRN6_CANAR</name>
<accession>A0A0L0NRN6</accession>
<protein>
    <recommendedName>
        <fullName evidence="5">RRM domain-containing protein</fullName>
    </recommendedName>
</protein>
<dbReference type="VEuPathDB" id="FungiDB:CJJ09_004807"/>